<evidence type="ECO:0000313" key="1">
    <source>
        <dbReference type="EMBL" id="MFM9330851.1"/>
    </source>
</evidence>
<dbReference type="Proteomes" id="UP001631969">
    <property type="component" value="Unassembled WGS sequence"/>
</dbReference>
<organism evidence="1 2">
    <name type="scientific">Paenibacillus mesotrionivorans</name>
    <dbReference type="NCBI Taxonomy" id="3160968"/>
    <lineage>
        <taxon>Bacteria</taxon>
        <taxon>Bacillati</taxon>
        <taxon>Bacillota</taxon>
        <taxon>Bacilli</taxon>
        <taxon>Bacillales</taxon>
        <taxon>Paenibacillaceae</taxon>
        <taxon>Paenibacillus</taxon>
    </lineage>
</organism>
<name>A0ACC7P3F6_9BACL</name>
<dbReference type="EMBL" id="JBJURJ010000015">
    <property type="protein sequence ID" value="MFM9330851.1"/>
    <property type="molecule type" value="Genomic_DNA"/>
</dbReference>
<reference evidence="1" key="1">
    <citation type="submission" date="2024-12" db="EMBL/GenBank/DDBJ databases">
        <authorList>
            <person name="Wu N."/>
        </authorList>
    </citation>
    <scope>NUCLEOTIDE SEQUENCE</scope>
    <source>
        <strain evidence="1">P15</strain>
    </source>
</reference>
<proteinExistence type="predicted"/>
<dbReference type="EC" id="3.4.24.-" evidence="1"/>
<accession>A0ACC7P3F6</accession>
<gene>
    <name evidence="1" type="ORF">ACI1P1_21405</name>
</gene>
<evidence type="ECO:0000313" key="2">
    <source>
        <dbReference type="Proteomes" id="UP001631969"/>
    </source>
</evidence>
<protein>
    <submittedName>
        <fullName evidence="1">M50 family metallopeptidase</fullName>
        <ecNumber evidence="1">3.4.24.-</ecNumber>
    </submittedName>
</protein>
<comment type="caution">
    <text evidence="1">The sequence shown here is derived from an EMBL/GenBank/DDBJ whole genome shotgun (WGS) entry which is preliminary data.</text>
</comment>
<keyword evidence="2" id="KW-1185">Reference proteome</keyword>
<sequence length="304" mass="34101">MIRWGGIVYRLHPLFLILMLFSVWTGYFAEMLTLFGVVTIHELGHVAAAKAYGWRIRRVQLLPFGGVAEMEESANVPAKEEMVVALCGPLQNAWMAAFALLMLEWGPGQSADYWAYFLQANLMIGLFNLLPVLPLDGGKLLLGMLSYLLPYHKVLSAVLHTSLLLSLTMVIAALARYAAGGIHLNLLAIGLFLFFSNWYSIKHLPYQFFRFLVSREASCLRMQRAGHPPQMLVVPFDQEPAHVLRRFKRERHHLLYIVDRTGDVLQVCPEDRLLRAYLSRMSGPPGGRGGIGPGRSRGKGEKIG</sequence>
<keyword evidence="1" id="KW-0378">Hydrolase</keyword>